<dbReference type="PANTHER" id="PTHR46100:SF2">
    <property type="entry name" value="OS05G0453700 PROTEIN"/>
    <property type="match status" value="1"/>
</dbReference>
<dbReference type="SUPFAM" id="SSF52402">
    <property type="entry name" value="Adenine nucleotide alpha hydrolases-like"/>
    <property type="match status" value="1"/>
</dbReference>
<reference evidence="2 3" key="1">
    <citation type="submission" date="2024-01" db="EMBL/GenBank/DDBJ databases">
        <title>The genomes of 5 underutilized Papilionoideae crops provide insights into root nodulation and disease resistanc.</title>
        <authorList>
            <person name="Jiang F."/>
        </authorList>
    </citation>
    <scope>NUCLEOTIDE SEQUENCE [LARGE SCALE GENOMIC DNA]</scope>
    <source>
        <strain evidence="2">LVBAO_FW01</strain>
        <tissue evidence="2">Leaves</tissue>
    </source>
</reference>
<keyword evidence="3" id="KW-1185">Reference proteome</keyword>
<comment type="caution">
    <text evidence="2">The sequence shown here is derived from an EMBL/GenBank/DDBJ whole genome shotgun (WGS) entry which is preliminary data.</text>
</comment>
<evidence type="ECO:0000313" key="3">
    <source>
        <dbReference type="Proteomes" id="UP001367508"/>
    </source>
</evidence>
<proteinExistence type="predicted"/>
<evidence type="ECO:0000313" key="2">
    <source>
        <dbReference type="EMBL" id="KAK7339754.1"/>
    </source>
</evidence>
<dbReference type="Gene3D" id="3.40.50.620">
    <property type="entry name" value="HUPs"/>
    <property type="match status" value="1"/>
</dbReference>
<feature type="domain" description="UspA" evidence="1">
    <location>
        <begin position="6"/>
        <end position="141"/>
    </location>
</feature>
<dbReference type="InterPro" id="IPR014729">
    <property type="entry name" value="Rossmann-like_a/b/a_fold"/>
</dbReference>
<dbReference type="InterPro" id="IPR006016">
    <property type="entry name" value="UspA"/>
</dbReference>
<protein>
    <recommendedName>
        <fullName evidence="1">UspA domain-containing protein</fullName>
    </recommendedName>
</protein>
<sequence length="152" mass="17097">MVNDWNIGVALGFSNRSKNTLKWAIENLADKGDTFYIIHIKPNGAHESRDQLWAKSDSPLIPLRDFKEPGVMKSYGVQIDVEILDLLNNAVRQKEVNVIAKLYCGDARQKLLHSIEDLKLDTLVMGSRGLNIIQSYQISSVGTRSPFDIARN</sequence>
<dbReference type="Proteomes" id="UP001367508">
    <property type="component" value="Unassembled WGS sequence"/>
</dbReference>
<name>A0AAN9QL98_CANGL</name>
<gene>
    <name evidence="2" type="ORF">VNO77_20436</name>
</gene>
<dbReference type="CDD" id="cd23659">
    <property type="entry name" value="USP_At3g01520-like"/>
    <property type="match status" value="1"/>
</dbReference>
<organism evidence="2 3">
    <name type="scientific">Canavalia gladiata</name>
    <name type="common">Sword bean</name>
    <name type="synonym">Dolichos gladiatus</name>
    <dbReference type="NCBI Taxonomy" id="3824"/>
    <lineage>
        <taxon>Eukaryota</taxon>
        <taxon>Viridiplantae</taxon>
        <taxon>Streptophyta</taxon>
        <taxon>Embryophyta</taxon>
        <taxon>Tracheophyta</taxon>
        <taxon>Spermatophyta</taxon>
        <taxon>Magnoliopsida</taxon>
        <taxon>eudicotyledons</taxon>
        <taxon>Gunneridae</taxon>
        <taxon>Pentapetalae</taxon>
        <taxon>rosids</taxon>
        <taxon>fabids</taxon>
        <taxon>Fabales</taxon>
        <taxon>Fabaceae</taxon>
        <taxon>Papilionoideae</taxon>
        <taxon>50 kb inversion clade</taxon>
        <taxon>NPAAA clade</taxon>
        <taxon>indigoferoid/millettioid clade</taxon>
        <taxon>Phaseoleae</taxon>
        <taxon>Canavalia</taxon>
    </lineage>
</organism>
<dbReference type="EMBL" id="JAYMYQ010000004">
    <property type="protein sequence ID" value="KAK7339754.1"/>
    <property type="molecule type" value="Genomic_DNA"/>
</dbReference>
<dbReference type="PANTHER" id="PTHR46100">
    <property type="entry name" value="IMP2'P"/>
    <property type="match status" value="1"/>
</dbReference>
<accession>A0AAN9QL98</accession>
<evidence type="ECO:0000259" key="1">
    <source>
        <dbReference type="Pfam" id="PF00582"/>
    </source>
</evidence>
<dbReference type="Pfam" id="PF00582">
    <property type="entry name" value="Usp"/>
    <property type="match status" value="1"/>
</dbReference>
<dbReference type="AlphaFoldDB" id="A0AAN9QL98"/>